<organism evidence="1 2">
    <name type="scientific">Desulfofustis limnaeus</name>
    <dbReference type="NCBI Taxonomy" id="2740163"/>
    <lineage>
        <taxon>Bacteria</taxon>
        <taxon>Pseudomonadati</taxon>
        <taxon>Thermodesulfobacteriota</taxon>
        <taxon>Desulfobulbia</taxon>
        <taxon>Desulfobulbales</taxon>
        <taxon>Desulfocapsaceae</taxon>
        <taxon>Desulfofustis</taxon>
    </lineage>
</organism>
<protein>
    <recommendedName>
        <fullName evidence="3">DUF1318 domain-containing protein</fullName>
    </recommendedName>
</protein>
<dbReference type="Pfam" id="PF07027">
    <property type="entry name" value="DUF1318"/>
    <property type="match status" value="1"/>
</dbReference>
<proteinExistence type="predicted"/>
<accession>A0ABN6M9C4</accession>
<dbReference type="EMBL" id="AP025516">
    <property type="protein sequence ID" value="BDD88052.1"/>
    <property type="molecule type" value="Genomic_DNA"/>
</dbReference>
<dbReference type="RefSeq" id="WP_284151442.1">
    <property type="nucleotide sequence ID" value="NZ_AP025516.1"/>
</dbReference>
<sequence>MRTPFSAPLIMIGLILFGLLAAPLDGSAASIQERMKARLDSIIALKNQGLIGEDAHGYLAYPTDQRPEQQLVQDENNDRRAVYSQIAKQQGVDAALVGQRRAKQIAEKATPGHWFRRADGSWYRK</sequence>
<keyword evidence="2" id="KW-1185">Reference proteome</keyword>
<name>A0ABN6M9C4_9BACT</name>
<evidence type="ECO:0000313" key="1">
    <source>
        <dbReference type="EMBL" id="BDD88052.1"/>
    </source>
</evidence>
<reference evidence="1 2" key="1">
    <citation type="submission" date="2022-01" db="EMBL/GenBank/DDBJ databases">
        <title>Desulfofustis limnae sp. nov., a novel mesophilic sulfate-reducing bacterium isolated from marsh soil.</title>
        <authorList>
            <person name="Watanabe M."/>
            <person name="Takahashi A."/>
            <person name="Kojima H."/>
            <person name="Fukui M."/>
        </authorList>
    </citation>
    <scope>NUCLEOTIDE SEQUENCE [LARGE SCALE GENOMIC DNA]</scope>
    <source>
        <strain evidence="1 2">PPLL</strain>
    </source>
</reference>
<evidence type="ECO:0008006" key="3">
    <source>
        <dbReference type="Google" id="ProtNLM"/>
    </source>
</evidence>
<evidence type="ECO:0000313" key="2">
    <source>
        <dbReference type="Proteomes" id="UP000830055"/>
    </source>
</evidence>
<gene>
    <name evidence="1" type="ORF">DPPLL_24170</name>
</gene>
<dbReference type="Proteomes" id="UP000830055">
    <property type="component" value="Chromosome"/>
</dbReference>
<dbReference type="InterPro" id="IPR008309">
    <property type="entry name" value="YdbL"/>
</dbReference>